<proteinExistence type="predicted"/>
<dbReference type="Pfam" id="PF03399">
    <property type="entry name" value="SAC3_GANP"/>
    <property type="match status" value="1"/>
</dbReference>
<reference evidence="2" key="2">
    <citation type="submission" date="2025-09" db="UniProtKB">
        <authorList>
            <consortium name="Ensembl"/>
        </authorList>
    </citation>
    <scope>IDENTIFICATION</scope>
</reference>
<dbReference type="Gene3D" id="1.25.40.990">
    <property type="match status" value="1"/>
</dbReference>
<dbReference type="GO" id="GO:0005819">
    <property type="term" value="C:spindle"/>
    <property type="evidence" value="ECO:0007669"/>
    <property type="project" value="TreeGrafter"/>
</dbReference>
<dbReference type="GeneTree" id="ENSGT00940000160988"/>
<evidence type="ECO:0000313" key="2">
    <source>
        <dbReference type="Ensembl" id="ENSOKIP00005091367.1"/>
    </source>
</evidence>
<dbReference type="PANTHER" id="PTHR12436">
    <property type="entry name" value="80 KDA MCM3-ASSOCIATED PROTEIN"/>
    <property type="match status" value="1"/>
</dbReference>
<dbReference type="InterPro" id="IPR005062">
    <property type="entry name" value="SAC3/GANP/THP3_conserved"/>
</dbReference>
<accession>A0A8C7JUR0</accession>
<dbReference type="InterPro" id="IPR045107">
    <property type="entry name" value="SAC3/GANP/THP3"/>
</dbReference>
<evidence type="ECO:0000259" key="1">
    <source>
        <dbReference type="Pfam" id="PF03399"/>
    </source>
</evidence>
<organism evidence="2 3">
    <name type="scientific">Oncorhynchus kisutch</name>
    <name type="common">Coho salmon</name>
    <name type="synonym">Salmo kisutch</name>
    <dbReference type="NCBI Taxonomy" id="8019"/>
    <lineage>
        <taxon>Eukaryota</taxon>
        <taxon>Metazoa</taxon>
        <taxon>Chordata</taxon>
        <taxon>Craniata</taxon>
        <taxon>Vertebrata</taxon>
        <taxon>Euteleostomi</taxon>
        <taxon>Actinopterygii</taxon>
        <taxon>Neopterygii</taxon>
        <taxon>Teleostei</taxon>
        <taxon>Protacanthopterygii</taxon>
        <taxon>Salmoniformes</taxon>
        <taxon>Salmonidae</taxon>
        <taxon>Salmoninae</taxon>
        <taxon>Oncorhynchus</taxon>
    </lineage>
</organism>
<dbReference type="GO" id="GO:0051225">
    <property type="term" value="P:spindle assembly"/>
    <property type="evidence" value="ECO:0007669"/>
    <property type="project" value="TreeGrafter"/>
</dbReference>
<sequence length="459" mass="52202">MSPPSCHQGLPHLNQVGIIHGWALSQMAQNISSQGFPSSWGSFRVGGAVIAGQSPDRSDSAVLGGAWLDQKVPQTVKQHWRTLYSISHSRRRGQPVERDWRQHHNQGVWREVQEERRQESIPRGVCLSMCPIRELQDREAQNLLHRFEVLSGTERERWPRADPSGVVKEYARPAAGKDSTRPSDLRPPAVLLKTVFYLVDNIAASPTLRPWTEVYDFVFDRLRSVRQDMIIQRVSGADCVAVLERTVRFLIYASYRLCGEPLRLYDPRINDTHLQESLSWLLECYTSGKHPNQEEFQALGLLYNLGSSRATQHTMELPERIRSSPVMHLALSVSRAFMERNPVRLLRLAHSLDFLQSCALHRHLVTCRRDLLLIYSHGHSSKNCRFPLHKLSHILALDVPLTNQLCQAHGVEVHGDSVVFSKTTFTEPEAGKLQCAHFHDLVDRKQRDLTVGSIIHGCT</sequence>
<dbReference type="AlphaFoldDB" id="A0A8C7JUR0"/>
<dbReference type="Ensembl" id="ENSOKIT00005097625.1">
    <property type="protein sequence ID" value="ENSOKIP00005091367.1"/>
    <property type="gene ID" value="ENSOKIG00005039845.1"/>
</dbReference>
<dbReference type="GO" id="GO:0005634">
    <property type="term" value="C:nucleus"/>
    <property type="evidence" value="ECO:0007669"/>
    <property type="project" value="TreeGrafter"/>
</dbReference>
<dbReference type="GO" id="GO:0051298">
    <property type="term" value="P:centrosome duplication"/>
    <property type="evidence" value="ECO:0007669"/>
    <property type="project" value="TreeGrafter"/>
</dbReference>
<keyword evidence="3" id="KW-1185">Reference proteome</keyword>
<dbReference type="PANTHER" id="PTHR12436:SF38">
    <property type="entry name" value="SAC3 DOMAIN-CONTAINING PROTEIN 1"/>
    <property type="match status" value="1"/>
</dbReference>
<dbReference type="Proteomes" id="UP000694557">
    <property type="component" value="Unassembled WGS sequence"/>
</dbReference>
<protein>
    <submittedName>
        <fullName evidence="2">SAC3 domain containing 1</fullName>
    </submittedName>
</protein>
<dbReference type="GO" id="GO:0005813">
    <property type="term" value="C:centrosome"/>
    <property type="evidence" value="ECO:0007669"/>
    <property type="project" value="TreeGrafter"/>
</dbReference>
<feature type="domain" description="SAC3/GANP/THP3 conserved" evidence="1">
    <location>
        <begin position="129"/>
        <end position="413"/>
    </location>
</feature>
<gene>
    <name evidence="2" type="primary">sac3d1</name>
</gene>
<reference evidence="2" key="1">
    <citation type="submission" date="2025-08" db="UniProtKB">
        <authorList>
            <consortium name="Ensembl"/>
        </authorList>
    </citation>
    <scope>IDENTIFICATION</scope>
</reference>
<evidence type="ECO:0000313" key="3">
    <source>
        <dbReference type="Proteomes" id="UP000694557"/>
    </source>
</evidence>
<name>A0A8C7JUR0_ONCKI</name>
<dbReference type="FunFam" id="1.25.40.990:FF:000016">
    <property type="entry name" value="Si:zfos-452g4.1"/>
    <property type="match status" value="1"/>
</dbReference>